<feature type="domain" description="Putative Flp pilus-assembly TadG-like N-terminal" evidence="2">
    <location>
        <begin position="15"/>
        <end position="61"/>
    </location>
</feature>
<dbReference type="EMBL" id="CXWD01000016">
    <property type="protein sequence ID" value="CTQ74095.1"/>
    <property type="molecule type" value="Genomic_DNA"/>
</dbReference>
<evidence type="ECO:0000256" key="1">
    <source>
        <dbReference type="SAM" id="Phobius"/>
    </source>
</evidence>
<dbReference type="Pfam" id="PF13400">
    <property type="entry name" value="Tad"/>
    <property type="match status" value="1"/>
</dbReference>
<keyword evidence="1" id="KW-0812">Transmembrane</keyword>
<name>A0A0M7AG15_9HYPH</name>
<gene>
    <name evidence="3" type="ORF">LAX5112_03757</name>
</gene>
<keyword evidence="1" id="KW-1133">Transmembrane helix</keyword>
<protein>
    <submittedName>
        <fullName evidence="3">Flp pilus assembly protein TadG</fullName>
    </submittedName>
</protein>
<evidence type="ECO:0000313" key="3">
    <source>
        <dbReference type="EMBL" id="CTQ74095.1"/>
    </source>
</evidence>
<dbReference type="Proteomes" id="UP000053235">
    <property type="component" value="Unassembled WGS sequence"/>
</dbReference>
<feature type="transmembrane region" description="Helical" evidence="1">
    <location>
        <begin position="17"/>
        <end position="36"/>
    </location>
</feature>
<dbReference type="SUPFAM" id="SSF53300">
    <property type="entry name" value="vWA-like"/>
    <property type="match status" value="1"/>
</dbReference>
<dbReference type="AlphaFoldDB" id="A0A0M7AG15"/>
<dbReference type="InterPro" id="IPR028087">
    <property type="entry name" value="Tad_N"/>
</dbReference>
<dbReference type="STRING" id="388408.LAX5112_03757"/>
<reference evidence="4" key="1">
    <citation type="submission" date="2015-07" db="EMBL/GenBank/DDBJ databases">
        <authorList>
            <person name="Rodrigo-Torres Lidia"/>
            <person name="Arahal R.David."/>
        </authorList>
    </citation>
    <scope>NUCLEOTIDE SEQUENCE [LARGE SCALE GENOMIC DNA]</scope>
    <source>
        <strain evidence="4">CECT 5112</strain>
    </source>
</reference>
<keyword evidence="1" id="KW-0472">Membrane</keyword>
<accession>A0A0M7AG15</accession>
<dbReference type="OrthoDB" id="7522752at2"/>
<dbReference type="Gene3D" id="3.40.50.410">
    <property type="entry name" value="von Willebrand factor, type A domain"/>
    <property type="match status" value="1"/>
</dbReference>
<evidence type="ECO:0000313" key="4">
    <source>
        <dbReference type="Proteomes" id="UP000053235"/>
    </source>
</evidence>
<dbReference type="InterPro" id="IPR036465">
    <property type="entry name" value="vWFA_dom_sf"/>
</dbReference>
<proteinExistence type="predicted"/>
<organism evidence="3 4">
    <name type="scientific">Roseibium alexandrii</name>
    <dbReference type="NCBI Taxonomy" id="388408"/>
    <lineage>
        <taxon>Bacteria</taxon>
        <taxon>Pseudomonadati</taxon>
        <taxon>Pseudomonadota</taxon>
        <taxon>Alphaproteobacteria</taxon>
        <taxon>Hyphomicrobiales</taxon>
        <taxon>Stappiaceae</taxon>
        <taxon>Roseibium</taxon>
    </lineage>
</organism>
<evidence type="ECO:0000259" key="2">
    <source>
        <dbReference type="Pfam" id="PF13400"/>
    </source>
</evidence>
<keyword evidence="4" id="KW-1185">Reference proteome</keyword>
<sequence>MIKALISKFNRNHDGSILPIFAGMVLVLVVIGGAAIDISRTVNAREKLAYAIDAAALSVATDLSTSALSNAQIKQRIENSFRANLADEEFLDQAIENLSFVIDDDEGTVTVTSFAGLNNYFVNVGGLGKDMLGPDAFNFGTNARVNYSRFDVELALIVDVTGSMRGDMAALREASTDVVNILLPEDQDQSEAKVRISLVPYSTGVNLGVYADVVKGGAYGFADSSDCVTERQDYDDGTELYDVKYTDSAYNYYTNSNPPPKATFYGDGSNDGCSSDSVMIPLTNDRDELTDAIDDLEAEGWTAGHTGAIWGWNSLSPNYANLWPAASAPAAYNDDNILKFAIMMTDGNNNRAFDLPLTEYKKVDEECSRVWRRGRWRTRCTDVYDWVDIPEIDLEWEVNSDTGEGYSNEASVRHRAYCTAMKDAGIEVFGVYFGSNNSSTGARNMQNCASSGNYYQASSSEGLKQAFSNIAKKIQSIYLSR</sequence>
<dbReference type="RefSeq" id="WP_055673079.1">
    <property type="nucleotide sequence ID" value="NZ_CXWD01000016.1"/>
</dbReference>